<proteinExistence type="predicted"/>
<accession>D5UDC4</accession>
<dbReference type="EMBL" id="CP001964">
    <property type="protein sequence ID" value="ADG76380.1"/>
    <property type="molecule type" value="Genomic_DNA"/>
</dbReference>
<dbReference type="AlphaFoldDB" id="D5UDC4"/>
<protein>
    <submittedName>
        <fullName evidence="1">Uncharacterized protein</fullName>
    </submittedName>
</protein>
<reference evidence="1 2" key="1">
    <citation type="journal article" date="2010" name="Stand. Genomic Sci.">
        <title>Complete genome sequence of Cellulomonas flavigena type strain (134).</title>
        <authorList>
            <person name="Abt B."/>
            <person name="Foster B."/>
            <person name="Lapidus A."/>
            <person name="Clum A."/>
            <person name="Sun H."/>
            <person name="Pukall R."/>
            <person name="Lucas S."/>
            <person name="Glavina Del Rio T."/>
            <person name="Nolan M."/>
            <person name="Tice H."/>
            <person name="Cheng J.F."/>
            <person name="Pitluck S."/>
            <person name="Liolios K."/>
            <person name="Ivanova N."/>
            <person name="Mavromatis K."/>
            <person name="Ovchinnikova G."/>
            <person name="Pati A."/>
            <person name="Goodwin L."/>
            <person name="Chen A."/>
            <person name="Palaniappan K."/>
            <person name="Land M."/>
            <person name="Hauser L."/>
            <person name="Chang Y.J."/>
            <person name="Jeffries C.D."/>
            <person name="Rohde M."/>
            <person name="Goker M."/>
            <person name="Woyke T."/>
            <person name="Bristow J."/>
            <person name="Eisen J.A."/>
            <person name="Markowitz V."/>
            <person name="Hugenholtz P."/>
            <person name="Kyrpides N.C."/>
            <person name="Klenk H.P."/>
        </authorList>
    </citation>
    <scope>NUCLEOTIDE SEQUENCE [LARGE SCALE GENOMIC DNA]</scope>
    <source>
        <strain evidence="2">ATCC 482 / DSM 20109 / BCRC 11376 / JCM 18109 / NBRC 3775 / NCIMB 8073 / NRS 134</strain>
    </source>
</reference>
<evidence type="ECO:0000313" key="1">
    <source>
        <dbReference type="EMBL" id="ADG76380.1"/>
    </source>
</evidence>
<gene>
    <name evidence="1" type="ordered locus">Cfla_3508</name>
</gene>
<organism evidence="1 2">
    <name type="scientific">Cellulomonas flavigena (strain ATCC 482 / DSM 20109 / BCRC 11376 / JCM 18109 / NBRC 3775 / NCIMB 8073 / NRS 134)</name>
    <dbReference type="NCBI Taxonomy" id="446466"/>
    <lineage>
        <taxon>Bacteria</taxon>
        <taxon>Bacillati</taxon>
        <taxon>Actinomycetota</taxon>
        <taxon>Actinomycetes</taxon>
        <taxon>Micrococcales</taxon>
        <taxon>Cellulomonadaceae</taxon>
        <taxon>Cellulomonas</taxon>
    </lineage>
</organism>
<evidence type="ECO:0000313" key="2">
    <source>
        <dbReference type="Proteomes" id="UP000000849"/>
    </source>
</evidence>
<keyword evidence="2" id="KW-1185">Reference proteome</keyword>
<sequence>MGAVAYGRKVREDEASVSYTFGVEPTSPAGVLVIPVAAPDAWYVDGSEARPAAALRVLGKAVRTFRGSGSWPDAVAFQS</sequence>
<dbReference type="Proteomes" id="UP000000849">
    <property type="component" value="Chromosome"/>
</dbReference>
<name>D5UDC4_CELFN</name>
<dbReference type="KEGG" id="cfl:Cfla_3508"/>
<dbReference type="HOGENOM" id="CLU_2599604_0_0_11"/>